<evidence type="ECO:0000256" key="10">
    <source>
        <dbReference type="ARBA" id="ARBA00023310"/>
    </source>
</evidence>
<keyword evidence="5 15" id="KW-0812">Transmembrane</keyword>
<comment type="function">
    <text evidence="11 15">F(1)F(0) ATP synthase produces ATP from ADP in the presence of a proton or sodium gradient. F-type ATPases consist of two structural domains, F(1) containing the extramembraneous catalytic core and F(0) containing the membrane proton channel, linked together by a central stalk and a peripheral stalk. During catalysis, ATP synthesis in the catalytic domain of F(1) is coupled via a rotary mechanism of the central stalk subunits to proton translocation.</text>
</comment>
<comment type="similarity">
    <text evidence="1 15 16">Belongs to the ATPase B chain family.</text>
</comment>
<evidence type="ECO:0000256" key="8">
    <source>
        <dbReference type="ARBA" id="ARBA00023065"/>
    </source>
</evidence>
<evidence type="ECO:0000256" key="5">
    <source>
        <dbReference type="ARBA" id="ARBA00022692"/>
    </source>
</evidence>
<accession>A0A0B7HHM9</accession>
<evidence type="ECO:0000256" key="11">
    <source>
        <dbReference type="ARBA" id="ARBA00025198"/>
    </source>
</evidence>
<keyword evidence="4 15" id="KW-0138">CF(0)</keyword>
<keyword evidence="7 15" id="KW-1133">Transmembrane helix</keyword>
<keyword evidence="3 15" id="KW-1003">Cell membrane</keyword>
<dbReference type="GO" id="GO:0012505">
    <property type="term" value="C:endomembrane system"/>
    <property type="evidence" value="ECO:0007669"/>
    <property type="project" value="UniProtKB-SubCell"/>
</dbReference>
<dbReference type="InterPro" id="IPR002146">
    <property type="entry name" value="ATP_synth_b/b'su_bac/chlpt"/>
</dbReference>
<dbReference type="InterPro" id="IPR005864">
    <property type="entry name" value="ATP_synth_F0_bsu_bac"/>
</dbReference>
<dbReference type="Gene3D" id="1.20.5.620">
    <property type="entry name" value="F1F0 ATP synthase subunit B, membrane domain"/>
    <property type="match status" value="1"/>
</dbReference>
<dbReference type="PANTHER" id="PTHR33445:SF1">
    <property type="entry name" value="ATP SYNTHASE SUBUNIT B"/>
    <property type="match status" value="1"/>
</dbReference>
<organism evidence="17 18">
    <name type="scientific">Capnocytophaga canimorsus</name>
    <dbReference type="NCBI Taxonomy" id="28188"/>
    <lineage>
        <taxon>Bacteria</taxon>
        <taxon>Pseudomonadati</taxon>
        <taxon>Bacteroidota</taxon>
        <taxon>Flavobacteriia</taxon>
        <taxon>Flavobacteriales</taxon>
        <taxon>Flavobacteriaceae</taxon>
        <taxon>Capnocytophaga</taxon>
    </lineage>
</organism>
<feature type="transmembrane region" description="Helical" evidence="15">
    <location>
        <begin position="12"/>
        <end position="29"/>
    </location>
</feature>
<keyword evidence="10 15" id="KW-0066">ATP synthesis</keyword>
<dbReference type="CDD" id="cd06503">
    <property type="entry name" value="ATP-synt_Fo_b"/>
    <property type="match status" value="1"/>
</dbReference>
<evidence type="ECO:0000256" key="9">
    <source>
        <dbReference type="ARBA" id="ARBA00023136"/>
    </source>
</evidence>
<keyword evidence="6 15" id="KW-0375">Hydrogen ion transport</keyword>
<evidence type="ECO:0000313" key="18">
    <source>
        <dbReference type="Proteomes" id="UP000044026"/>
    </source>
</evidence>
<gene>
    <name evidence="15 17" type="primary">atpF</name>
    <name evidence="17" type="ORF">CCAN12_740030</name>
</gene>
<evidence type="ECO:0000256" key="14">
    <source>
        <dbReference type="ARBA" id="ARBA00037847"/>
    </source>
</evidence>
<name>A0A0B7HHM9_9FLAO</name>
<evidence type="ECO:0000256" key="15">
    <source>
        <dbReference type="HAMAP-Rule" id="MF_01398"/>
    </source>
</evidence>
<dbReference type="HAMAP" id="MF_01398">
    <property type="entry name" value="ATP_synth_b_bprime"/>
    <property type="match status" value="1"/>
</dbReference>
<dbReference type="NCBIfam" id="NF011041">
    <property type="entry name" value="PRK14471.1"/>
    <property type="match status" value="1"/>
</dbReference>
<sequence>MNLVSFESSLFWNTLVFVILLFLLTKYAWKPILSAVKQREDSINKALDAAENARKQMANLKADNERLAAEARAERDQMLKEAKELKDKIVAEAKNEAQREGEKLIVQAKQVIEAEKKAAVADLKGKVAALSIEIAQKVMQQELSDDKKQAALINEYLKEATLN</sequence>
<evidence type="ECO:0000256" key="13">
    <source>
        <dbReference type="ARBA" id="ARBA00026054"/>
    </source>
</evidence>
<protein>
    <recommendedName>
        <fullName evidence="15">ATP synthase subunit b</fullName>
    </recommendedName>
    <alternativeName>
        <fullName evidence="15">ATP synthase F(0) sector subunit b</fullName>
    </alternativeName>
    <alternativeName>
        <fullName evidence="15">ATPase subunit I</fullName>
    </alternativeName>
    <alternativeName>
        <fullName evidence="15">F-type ATPase subunit b</fullName>
        <shortName evidence="15">F-ATPase subunit b</shortName>
    </alternativeName>
</protein>
<evidence type="ECO:0000256" key="16">
    <source>
        <dbReference type="RuleBase" id="RU003848"/>
    </source>
</evidence>
<dbReference type="Pfam" id="PF00430">
    <property type="entry name" value="ATP-synt_B"/>
    <property type="match status" value="1"/>
</dbReference>
<evidence type="ECO:0000256" key="12">
    <source>
        <dbReference type="ARBA" id="ARBA00025614"/>
    </source>
</evidence>
<evidence type="ECO:0000256" key="4">
    <source>
        <dbReference type="ARBA" id="ARBA00022547"/>
    </source>
</evidence>
<dbReference type="GO" id="GO:0005886">
    <property type="term" value="C:plasma membrane"/>
    <property type="evidence" value="ECO:0007669"/>
    <property type="project" value="UniProtKB-SubCell"/>
</dbReference>
<evidence type="ECO:0000256" key="1">
    <source>
        <dbReference type="ARBA" id="ARBA00005513"/>
    </source>
</evidence>
<dbReference type="SUPFAM" id="SSF81573">
    <property type="entry name" value="F1F0 ATP synthase subunit B, membrane domain"/>
    <property type="match status" value="1"/>
</dbReference>
<dbReference type="InterPro" id="IPR050059">
    <property type="entry name" value="ATP_synthase_B_chain"/>
</dbReference>
<dbReference type="EMBL" id="CDOE01000072">
    <property type="protein sequence ID" value="CEN38750.1"/>
    <property type="molecule type" value="Genomic_DNA"/>
</dbReference>
<dbReference type="RefSeq" id="WP_013996303.1">
    <property type="nucleotide sequence ID" value="NZ_BQMG01000040.1"/>
</dbReference>
<keyword evidence="9 15" id="KW-0472">Membrane</keyword>
<evidence type="ECO:0000256" key="3">
    <source>
        <dbReference type="ARBA" id="ARBA00022475"/>
    </source>
</evidence>
<keyword evidence="2 15" id="KW-0813">Transport</keyword>
<dbReference type="GeneID" id="69580912"/>
<dbReference type="PANTHER" id="PTHR33445">
    <property type="entry name" value="ATP SYNTHASE SUBUNIT B', CHLOROPLASTIC"/>
    <property type="match status" value="1"/>
</dbReference>
<comment type="subunit">
    <text evidence="13">F-type ATPases have 2 components, F(1) - the catalytic core - and F(0) - the membrane proton channel. F(1) has five subunits: alpha(3), beta(3), gamma(1), delta(1), epsilon(1). F(0) has four main subunits: a(1), b(2) and c(10-14). The alpha and beta chains form an alternating ring which encloses part of the gamma chain. F(1) is attached to F(0) by a central stalk formed by the gamma and epsilon chains, while a peripheral stalk is formed by the delta and b chains.</text>
</comment>
<proteinExistence type="inferred from homology"/>
<dbReference type="GO" id="GO:0046961">
    <property type="term" value="F:proton-transporting ATPase activity, rotational mechanism"/>
    <property type="evidence" value="ECO:0007669"/>
    <property type="project" value="TreeGrafter"/>
</dbReference>
<dbReference type="OMA" id="ILAWFTM"/>
<dbReference type="AlphaFoldDB" id="A0A0B7HHM9"/>
<evidence type="ECO:0000313" key="17">
    <source>
        <dbReference type="EMBL" id="CEN38750.1"/>
    </source>
</evidence>
<keyword evidence="8 15" id="KW-0406">Ion transport</keyword>
<evidence type="ECO:0000256" key="6">
    <source>
        <dbReference type="ARBA" id="ARBA00022781"/>
    </source>
</evidence>
<comment type="subunit">
    <text evidence="15">F-type ATPases have 2 components, F(1) - the catalytic core - and F(0) - the membrane proton channel. F(1) has five subunits: alpha(3), beta(3), gamma(1), delta(1), epsilon(1). F(0) has three main subunits: a(1), b(2) and c(10-14). The alpha and beta chains form an alternating ring which encloses part of the gamma chain. F(1) is attached to F(0) by a central stalk formed by the gamma and epsilon chains, while a peripheral stalk is formed by the delta and b chains.</text>
</comment>
<dbReference type="NCBIfam" id="TIGR01144">
    <property type="entry name" value="ATP_synt_b"/>
    <property type="match status" value="1"/>
</dbReference>
<dbReference type="Proteomes" id="UP000044026">
    <property type="component" value="Unassembled WGS sequence"/>
</dbReference>
<evidence type="ECO:0000256" key="7">
    <source>
        <dbReference type="ARBA" id="ARBA00022989"/>
    </source>
</evidence>
<dbReference type="GO" id="GO:0046933">
    <property type="term" value="F:proton-transporting ATP synthase activity, rotational mechanism"/>
    <property type="evidence" value="ECO:0007669"/>
    <property type="project" value="UniProtKB-UniRule"/>
</dbReference>
<dbReference type="InterPro" id="IPR028987">
    <property type="entry name" value="ATP_synth_B-like_membr_sf"/>
</dbReference>
<reference evidence="17 18" key="1">
    <citation type="submission" date="2015-01" db="EMBL/GenBank/DDBJ databases">
        <authorList>
            <person name="Xiang T."/>
            <person name="Song Y."/>
            <person name="Huang L."/>
            <person name="Wang B."/>
            <person name="Wu P."/>
        </authorList>
    </citation>
    <scope>NUCLEOTIDE SEQUENCE [LARGE SCALE GENOMIC DNA]</scope>
    <source>
        <strain evidence="17 18">Cc12</strain>
    </source>
</reference>
<dbReference type="GO" id="GO:0045259">
    <property type="term" value="C:proton-transporting ATP synthase complex"/>
    <property type="evidence" value="ECO:0007669"/>
    <property type="project" value="UniProtKB-KW"/>
</dbReference>
<comment type="function">
    <text evidence="12">Component of the F(0) channel, it forms part of the peripheral stalk, linking F(1) to F(0). The b'-subunit is a diverged and duplicated form of b found in plants and photosynthetic bacteria.</text>
</comment>
<comment type="subcellular location">
    <subcellularLocation>
        <location evidence="15">Cell membrane</location>
        <topology evidence="15">Single-pass membrane protein</topology>
    </subcellularLocation>
    <subcellularLocation>
        <location evidence="14">Endomembrane system</location>
        <topology evidence="14">Single-pass membrane protein</topology>
    </subcellularLocation>
</comment>
<evidence type="ECO:0000256" key="2">
    <source>
        <dbReference type="ARBA" id="ARBA00022448"/>
    </source>
</evidence>